<reference evidence="1 2" key="1">
    <citation type="submission" date="2018-05" db="EMBL/GenBank/DDBJ databases">
        <title>Genomic Encyclopedia of Archaeal and Bacterial Type Strains, Phase II (KMG-II): from individual species to whole genera.</title>
        <authorList>
            <person name="Goeker M."/>
        </authorList>
    </citation>
    <scope>NUCLEOTIDE SEQUENCE [LARGE SCALE GENOMIC DNA]</scope>
    <source>
        <strain evidence="1 2">DSM 22214</strain>
    </source>
</reference>
<dbReference type="RefSeq" id="WP_109743278.1">
    <property type="nucleotide sequence ID" value="NZ_QGGO01000012.1"/>
</dbReference>
<proteinExistence type="predicted"/>
<dbReference type="EMBL" id="QGGO01000012">
    <property type="protein sequence ID" value="PWK26383.1"/>
    <property type="molecule type" value="Genomic_DNA"/>
</dbReference>
<gene>
    <name evidence="1" type="ORF">LV89_02554</name>
</gene>
<dbReference type="Proteomes" id="UP000245489">
    <property type="component" value="Unassembled WGS sequence"/>
</dbReference>
<dbReference type="AlphaFoldDB" id="A0A316EC78"/>
<dbReference type="OrthoDB" id="5918473at2"/>
<organism evidence="1 2">
    <name type="scientific">Arcicella aurantiaca</name>
    <dbReference type="NCBI Taxonomy" id="591202"/>
    <lineage>
        <taxon>Bacteria</taxon>
        <taxon>Pseudomonadati</taxon>
        <taxon>Bacteroidota</taxon>
        <taxon>Cytophagia</taxon>
        <taxon>Cytophagales</taxon>
        <taxon>Flectobacillaceae</taxon>
        <taxon>Arcicella</taxon>
    </lineage>
</organism>
<dbReference type="Gene3D" id="1.10.30.50">
    <property type="match status" value="1"/>
</dbReference>
<accession>A0A316EC78</accession>
<name>A0A316EC78_9BACT</name>
<evidence type="ECO:0000313" key="2">
    <source>
        <dbReference type="Proteomes" id="UP000245489"/>
    </source>
</evidence>
<evidence type="ECO:0000313" key="1">
    <source>
        <dbReference type="EMBL" id="PWK26383.1"/>
    </source>
</evidence>
<sequence>MRKVFKDFNKKPLALTKQETLDHLKTIIESKDAKKIKSDLYRGKYVKENGTKGDAVIEELNAFYHSKCAYCEDYSTVYIEHYRPKGRVIQTNHGGYFWLCYEWSNLLPTCHECNKIAGGKGDQFPIKKTHLTLKDCLENGEFSSNKINATYLNQQEEPYLLHPEIDEPKNFLGFEIDSHKKGIAIKELDGVNGRGFHTWNICNLNREDLLLKRYERVIDQIKDDLRKTFALLSKGAINKTDFRTEIKEIFVELEKSRRKKGIYVIEMVCN</sequence>
<comment type="caution">
    <text evidence="1">The sequence shown here is derived from an EMBL/GenBank/DDBJ whole genome shotgun (WGS) entry which is preliminary data.</text>
</comment>
<keyword evidence="2" id="KW-1185">Reference proteome</keyword>
<protein>
    <submittedName>
        <fullName evidence="1">Uncharacterized protein (TIGR02646 family)</fullName>
    </submittedName>
</protein>